<feature type="binding site" evidence="5">
    <location>
        <position position="337"/>
    </location>
    <ligand>
        <name>a divalent metal cation</name>
        <dbReference type="ChEBI" id="CHEBI:60240"/>
        <label>1</label>
    </ligand>
</feature>
<dbReference type="RefSeq" id="WP_188375675.1">
    <property type="nucleotide sequence ID" value="NZ_BMEL01000001.1"/>
</dbReference>
<evidence type="ECO:0000256" key="1">
    <source>
        <dbReference type="ARBA" id="ARBA00006964"/>
    </source>
</evidence>
<dbReference type="EMBL" id="BMEL01000001">
    <property type="protein sequence ID" value="GGF07781.1"/>
    <property type="molecule type" value="Genomic_DNA"/>
</dbReference>
<dbReference type="PANTHER" id="PTHR13799">
    <property type="entry name" value="NGG1 INTERACTING FACTOR 3"/>
    <property type="match status" value="1"/>
</dbReference>
<evidence type="ECO:0000313" key="7">
    <source>
        <dbReference type="Proteomes" id="UP000660110"/>
    </source>
</evidence>
<dbReference type="NCBIfam" id="TIGR00486">
    <property type="entry name" value="YbgI_SA1388"/>
    <property type="match status" value="1"/>
</dbReference>
<dbReference type="PANTHER" id="PTHR13799:SF14">
    <property type="entry name" value="GTP CYCLOHYDROLASE 1 TYPE 2 HOMOLOG"/>
    <property type="match status" value="1"/>
</dbReference>
<feature type="binding site" evidence="5">
    <location>
        <position position="334"/>
    </location>
    <ligand>
        <name>a divalent metal cation</name>
        <dbReference type="ChEBI" id="CHEBI:60240"/>
        <label>1</label>
    </ligand>
</feature>
<feature type="binding site" evidence="5">
    <location>
        <position position="69"/>
    </location>
    <ligand>
        <name>a divalent metal cation</name>
        <dbReference type="ChEBI" id="CHEBI:60240"/>
        <label>1</label>
    </ligand>
</feature>
<dbReference type="Gene3D" id="3.30.70.120">
    <property type="match status" value="1"/>
</dbReference>
<dbReference type="GO" id="GO:0046872">
    <property type="term" value="F:metal ion binding"/>
    <property type="evidence" value="ECO:0007669"/>
    <property type="project" value="UniProtKB-UniRule"/>
</dbReference>
<keyword evidence="7" id="KW-1185">Reference proteome</keyword>
<dbReference type="SUPFAM" id="SSF102705">
    <property type="entry name" value="NIF3 (NGG1p interacting factor 3)-like"/>
    <property type="match status" value="1"/>
</dbReference>
<evidence type="ECO:0000256" key="3">
    <source>
        <dbReference type="ARBA" id="ARBA00022723"/>
    </source>
</evidence>
<comment type="similarity">
    <text evidence="1 4">Belongs to the GTP cyclohydrolase I type 2/NIF3 family.</text>
</comment>
<evidence type="ECO:0000313" key="6">
    <source>
        <dbReference type="EMBL" id="GGF07781.1"/>
    </source>
</evidence>
<proteinExistence type="inferred from homology"/>
<feature type="binding site" evidence="5">
    <location>
        <position position="108"/>
    </location>
    <ligand>
        <name>a divalent metal cation</name>
        <dbReference type="ChEBI" id="CHEBI:60240"/>
        <label>1</label>
    </ligand>
</feature>
<dbReference type="AlphaFoldDB" id="A0A917AZD0"/>
<evidence type="ECO:0000256" key="5">
    <source>
        <dbReference type="PIRSR" id="PIRSR602678-1"/>
    </source>
</evidence>
<name>A0A917AZD0_HALAA</name>
<protein>
    <recommendedName>
        <fullName evidence="2 4">GTP cyclohydrolase 1 type 2 homolog</fullName>
    </recommendedName>
</protein>
<dbReference type="InterPro" id="IPR017221">
    <property type="entry name" value="DUF34/NIF3_bac"/>
</dbReference>
<dbReference type="InterPro" id="IPR036069">
    <property type="entry name" value="DUF34/NIF3_sf"/>
</dbReference>
<dbReference type="InterPro" id="IPR002678">
    <property type="entry name" value="DUF34/NIF3"/>
</dbReference>
<keyword evidence="3 4" id="KW-0479">Metal-binding</keyword>
<dbReference type="PIRSF" id="PIRSF037489">
    <property type="entry name" value="UCP037489_NIF3_YqfO"/>
    <property type="match status" value="1"/>
</dbReference>
<dbReference type="Proteomes" id="UP000660110">
    <property type="component" value="Unassembled WGS sequence"/>
</dbReference>
<dbReference type="Pfam" id="PF01784">
    <property type="entry name" value="DUF34_NIF3"/>
    <property type="match status" value="1"/>
</dbReference>
<dbReference type="InterPro" id="IPR015867">
    <property type="entry name" value="N-reg_PII/ATP_PRibTrfase_C"/>
</dbReference>
<evidence type="ECO:0000256" key="4">
    <source>
        <dbReference type="PIRNR" id="PIRNR037489"/>
    </source>
</evidence>
<reference evidence="6" key="1">
    <citation type="journal article" date="2014" name="Int. J. Syst. Evol. Microbiol.">
        <title>Complete genome sequence of Corynebacterium casei LMG S-19264T (=DSM 44701T), isolated from a smear-ripened cheese.</title>
        <authorList>
            <consortium name="US DOE Joint Genome Institute (JGI-PGF)"/>
            <person name="Walter F."/>
            <person name="Albersmeier A."/>
            <person name="Kalinowski J."/>
            <person name="Ruckert C."/>
        </authorList>
    </citation>
    <scope>NUCLEOTIDE SEQUENCE</scope>
    <source>
        <strain evidence="6">CGMCC 1.12153</strain>
    </source>
</reference>
<accession>A0A917AZD0</accession>
<reference evidence="6" key="2">
    <citation type="submission" date="2020-09" db="EMBL/GenBank/DDBJ databases">
        <authorList>
            <person name="Sun Q."/>
            <person name="Zhou Y."/>
        </authorList>
    </citation>
    <scope>NUCLEOTIDE SEQUENCE</scope>
    <source>
        <strain evidence="6">CGMCC 1.12153</strain>
    </source>
</reference>
<gene>
    <name evidence="6" type="primary">yqfO</name>
    <name evidence="6" type="ORF">GCM10010954_02790</name>
</gene>
<evidence type="ECO:0000256" key="2">
    <source>
        <dbReference type="ARBA" id="ARBA00022112"/>
    </source>
</evidence>
<dbReference type="FunFam" id="3.40.1390.30:FF:000001">
    <property type="entry name" value="GTP cyclohydrolase 1 type 2"/>
    <property type="match status" value="1"/>
</dbReference>
<dbReference type="Gene3D" id="3.40.1390.30">
    <property type="entry name" value="NIF3 (NGG1p interacting factor 3)-like"/>
    <property type="match status" value="1"/>
</dbReference>
<dbReference type="FunFam" id="3.30.70.120:FF:000006">
    <property type="entry name" value="GTP cyclohydrolase 1 type 2 homolog"/>
    <property type="match status" value="1"/>
</dbReference>
<sequence length="371" mass="41070">MSLNDVTVGDVISKLEERAPASFAFDWDNVGLQVGSKKQTVKKVMVTLDVLERVVDEAIENDIDLIIAHHPLLFVKLDKIDVSTPKGRTIQKLLTHNICVYASHTNLDIAQGGVNDVMSELLEIEDAKPLIETKKDNLIKLAVYVPDTHVDRVRDAISEAGAGHIGNYSHCTYQVNGEGTFKPQAGSEPYIGNQGELEKVQEKRIETILPKSSLPQVLDAMFTAHPYEEAAYDLYPLLNEGSSEGVGRIGSLKNPVTLKKLCERVKEKYNISSLRFVGDPEQMVQRVAVLGGSGEKYYAAALNQGADVYITGDMTFHLAQEAEEDGLAVIDPGHHVEKVMMPELKKWIKSCFETDVQVMISQSNTEPFRFS</sequence>
<organism evidence="6 7">
    <name type="scientific">Halobacillus andaensis</name>
    <dbReference type="NCBI Taxonomy" id="1176239"/>
    <lineage>
        <taxon>Bacteria</taxon>
        <taxon>Bacillati</taxon>
        <taxon>Bacillota</taxon>
        <taxon>Bacilli</taxon>
        <taxon>Bacillales</taxon>
        <taxon>Bacillaceae</taxon>
        <taxon>Halobacillus</taxon>
    </lineage>
</organism>
<comment type="caution">
    <text evidence="6">The sequence shown here is derived from an EMBL/GenBank/DDBJ whole genome shotgun (WGS) entry which is preliminary data.</text>
</comment>
<dbReference type="GO" id="GO:0005737">
    <property type="term" value="C:cytoplasm"/>
    <property type="evidence" value="ECO:0007669"/>
    <property type="project" value="TreeGrafter"/>
</dbReference>
<feature type="binding site" evidence="5">
    <location>
        <position position="70"/>
    </location>
    <ligand>
        <name>a divalent metal cation</name>
        <dbReference type="ChEBI" id="CHEBI:60240"/>
        <label>1</label>
    </ligand>
</feature>